<evidence type="ECO:0000256" key="3">
    <source>
        <dbReference type="ARBA" id="ARBA00022603"/>
    </source>
</evidence>
<feature type="domain" description="TRAM" evidence="14">
    <location>
        <begin position="10"/>
        <end position="69"/>
    </location>
</feature>
<keyword evidence="5 11" id="KW-0949">S-adenosyl-L-methionine</keyword>
<evidence type="ECO:0000256" key="8">
    <source>
        <dbReference type="ARBA" id="ARBA00023014"/>
    </source>
</evidence>
<evidence type="ECO:0000256" key="11">
    <source>
        <dbReference type="HAMAP-Rule" id="MF_01010"/>
    </source>
</evidence>
<evidence type="ECO:0000256" key="1">
    <source>
        <dbReference type="ARBA" id="ARBA00022485"/>
    </source>
</evidence>
<evidence type="ECO:0000256" key="10">
    <source>
        <dbReference type="ARBA" id="ARBA00059995"/>
    </source>
</evidence>
<feature type="binding site" evidence="11">
    <location>
        <position position="168"/>
    </location>
    <ligand>
        <name>[4Fe-4S] cluster</name>
        <dbReference type="ChEBI" id="CHEBI:49883"/>
    </ligand>
</feature>
<keyword evidence="3 11" id="KW-0489">Methyltransferase</keyword>
<dbReference type="InterPro" id="IPR001566">
    <property type="entry name" value="23S_rRNA_MeTrfase_RlmD"/>
</dbReference>
<dbReference type="Pfam" id="PF05958">
    <property type="entry name" value="tRNA_U5-meth_tr"/>
    <property type="match status" value="1"/>
</dbReference>
<dbReference type="FunFam" id="3.40.50.150:FF:000009">
    <property type="entry name" value="23S rRNA (Uracil(1939)-C(5))-methyltransferase RlmD"/>
    <property type="match status" value="1"/>
</dbReference>
<dbReference type="Gene3D" id="2.40.50.1070">
    <property type="match status" value="1"/>
</dbReference>
<evidence type="ECO:0000256" key="12">
    <source>
        <dbReference type="PROSITE-ProRule" id="PRU01024"/>
    </source>
</evidence>
<protein>
    <recommendedName>
        <fullName evidence="11">23S rRNA (uracil(1939)-C(5))-methyltransferase RlmD</fullName>
        <ecNumber evidence="11">2.1.1.190</ecNumber>
    </recommendedName>
    <alternativeName>
        <fullName evidence="11">23S rRNA(m5U1939)-methyltransferase</fullName>
    </alternativeName>
</protein>
<dbReference type="SUPFAM" id="SSF50249">
    <property type="entry name" value="Nucleic acid-binding proteins"/>
    <property type="match status" value="1"/>
</dbReference>
<dbReference type="EC" id="2.1.1.190" evidence="11"/>
<dbReference type="RefSeq" id="WP_066421531.1">
    <property type="nucleotide sequence ID" value="NZ_JTJU01000020.1"/>
</dbReference>
<dbReference type="InterPro" id="IPR030390">
    <property type="entry name" value="MeTrfase_TrmA_AS"/>
</dbReference>
<dbReference type="Gene3D" id="2.40.50.140">
    <property type="entry name" value="Nucleic acid-binding proteins"/>
    <property type="match status" value="1"/>
</dbReference>
<feature type="binding site" evidence="11">
    <location>
        <position position="91"/>
    </location>
    <ligand>
        <name>[4Fe-4S] cluster</name>
        <dbReference type="ChEBI" id="CHEBI:49883"/>
    </ligand>
</feature>
<dbReference type="GO" id="GO:0005506">
    <property type="term" value="F:iron ion binding"/>
    <property type="evidence" value="ECO:0007669"/>
    <property type="project" value="UniProtKB-UniRule"/>
</dbReference>
<keyword evidence="7 11" id="KW-0408">Iron</keyword>
<proteinExistence type="inferred from homology"/>
<feature type="binding site" evidence="11">
    <location>
        <position position="305"/>
    </location>
    <ligand>
        <name>S-adenosyl-L-methionine</name>
        <dbReference type="ChEBI" id="CHEBI:59789"/>
    </ligand>
</feature>
<dbReference type="InterPro" id="IPR029063">
    <property type="entry name" value="SAM-dependent_MTases_sf"/>
</dbReference>
<dbReference type="GO" id="GO:0051539">
    <property type="term" value="F:4 iron, 4 sulfur cluster binding"/>
    <property type="evidence" value="ECO:0007669"/>
    <property type="project" value="UniProtKB-KW"/>
</dbReference>
<dbReference type="InterPro" id="IPR002792">
    <property type="entry name" value="TRAM_dom"/>
</dbReference>
<dbReference type="InterPro" id="IPR030391">
    <property type="entry name" value="MeTrfase_TrmA_CS"/>
</dbReference>
<dbReference type="PROSITE" id="PS51687">
    <property type="entry name" value="SAM_MT_RNA_M5U"/>
    <property type="match status" value="1"/>
</dbReference>
<evidence type="ECO:0000256" key="4">
    <source>
        <dbReference type="ARBA" id="ARBA00022679"/>
    </source>
</evidence>
<accession>A0AB36E3M8</accession>
<feature type="binding site" evidence="11">
    <location>
        <position position="88"/>
    </location>
    <ligand>
        <name>[4Fe-4S] cluster</name>
        <dbReference type="ChEBI" id="CHEBI:49883"/>
    </ligand>
</feature>
<sequence length="437" mass="49761">MVLFYNAPTKTPQRKKTQTATITNLDYQGLGVAKVAGKTWFIENGLPEENVQFVVSEEKRQYGIGKAVKWQNKSPIRREPLCSFYGQCGGCQMQHIVIEAQRQTKQRALLHQLWKIAPDLQMELMIADDEWHYRRRAKFSLQYSTVTKSVEFGFRQQQSNQLVAVTDCPILVPQLSQLLSPLRELFQLWQQPKRLGHIELVAADNGVALLLRHLGSLSATDEQNLRQFATQHQLMLFVSEADNQVANWTSQHPYYQLGQLQLQFDVRDFIQVNPIINQRMVQTALAWLELSAKDRVLDLFCGMGNFSLPLAQYAEYVVGIEGVADMVSKVSANAARNQMRNVAFYQTDLSASFADKAWAAEHFNKVLLDPPRAGALFALNHIVELQPERILYVSCNPATLVRDIQILVEHGYRLVKAAMIDMFPQTGHMESMVLLVK</sequence>
<dbReference type="NCBIfam" id="NF009639">
    <property type="entry name" value="PRK13168.1"/>
    <property type="match status" value="1"/>
</dbReference>
<name>A0AB36E3M8_9PAST</name>
<evidence type="ECO:0000256" key="9">
    <source>
        <dbReference type="ARBA" id="ARBA00052756"/>
    </source>
</evidence>
<dbReference type="GO" id="GO:0070475">
    <property type="term" value="P:rRNA base methylation"/>
    <property type="evidence" value="ECO:0007669"/>
    <property type="project" value="TreeGrafter"/>
</dbReference>
<dbReference type="PROSITE" id="PS50926">
    <property type="entry name" value="TRAM"/>
    <property type="match status" value="1"/>
</dbReference>
<comment type="similarity">
    <text evidence="11">Belongs to the class I-like SAM-binding methyltransferase superfamily. RNA M5U methyltransferase family. RlmD subfamily.</text>
</comment>
<feature type="binding site" evidence="11 12">
    <location>
        <position position="300"/>
    </location>
    <ligand>
        <name>S-adenosyl-L-methionine</name>
        <dbReference type="ChEBI" id="CHEBI:59789"/>
    </ligand>
</feature>
<gene>
    <name evidence="11" type="primary">rlmD</name>
    <name evidence="15" type="ORF">QV09_04070</name>
</gene>
<evidence type="ECO:0000256" key="13">
    <source>
        <dbReference type="PROSITE-ProRule" id="PRU10015"/>
    </source>
</evidence>
<dbReference type="Proteomes" id="UP000092527">
    <property type="component" value="Unassembled WGS sequence"/>
</dbReference>
<keyword evidence="8 11" id="KW-0411">Iron-sulfur</keyword>
<feature type="active site" description="Nucleophile" evidence="11 12">
    <location>
        <position position="395"/>
    </location>
</feature>
<dbReference type="HAMAP" id="MF_01010">
    <property type="entry name" value="23SrRNA_methyltr_RlmD"/>
    <property type="match status" value="1"/>
</dbReference>
<evidence type="ECO:0000313" key="15">
    <source>
        <dbReference type="EMBL" id="OBX10941.1"/>
    </source>
</evidence>
<feature type="active site" evidence="13">
    <location>
        <position position="395"/>
    </location>
</feature>
<feature type="binding site" evidence="11">
    <location>
        <position position="82"/>
    </location>
    <ligand>
        <name>[4Fe-4S] cluster</name>
        <dbReference type="ChEBI" id="CHEBI:49883"/>
    </ligand>
</feature>
<dbReference type="InterPro" id="IPR012340">
    <property type="entry name" value="NA-bd_OB-fold"/>
</dbReference>
<comment type="catalytic activity">
    <reaction evidence="9 11">
        <text>uridine(1939) in 23S rRNA + S-adenosyl-L-methionine = 5-methyluridine(1939) in 23S rRNA + S-adenosyl-L-homocysteine + H(+)</text>
        <dbReference type="Rhea" id="RHEA:42908"/>
        <dbReference type="Rhea" id="RHEA-COMP:10278"/>
        <dbReference type="Rhea" id="RHEA-COMP:10279"/>
        <dbReference type="ChEBI" id="CHEBI:15378"/>
        <dbReference type="ChEBI" id="CHEBI:57856"/>
        <dbReference type="ChEBI" id="CHEBI:59789"/>
        <dbReference type="ChEBI" id="CHEBI:65315"/>
        <dbReference type="ChEBI" id="CHEBI:74447"/>
        <dbReference type="EC" id="2.1.1.190"/>
    </reaction>
</comment>
<feature type="binding site" evidence="11 12">
    <location>
        <position position="369"/>
    </location>
    <ligand>
        <name>S-adenosyl-L-methionine</name>
        <dbReference type="ChEBI" id="CHEBI:59789"/>
    </ligand>
</feature>
<keyword evidence="1 11" id="KW-0004">4Fe-4S</keyword>
<dbReference type="PROSITE" id="PS01230">
    <property type="entry name" value="TRMA_1"/>
    <property type="match status" value="1"/>
</dbReference>
<dbReference type="Pfam" id="PF01938">
    <property type="entry name" value="TRAM"/>
    <property type="match status" value="1"/>
</dbReference>
<feature type="binding site" evidence="11 12">
    <location>
        <position position="321"/>
    </location>
    <ligand>
        <name>S-adenosyl-L-methionine</name>
        <dbReference type="ChEBI" id="CHEBI:59789"/>
    </ligand>
</feature>
<dbReference type="GO" id="GO:0070041">
    <property type="term" value="F:rRNA (uridine-C5-)-methyltransferase activity"/>
    <property type="evidence" value="ECO:0007669"/>
    <property type="project" value="UniProtKB-UniRule"/>
</dbReference>
<evidence type="ECO:0000256" key="5">
    <source>
        <dbReference type="ARBA" id="ARBA00022691"/>
    </source>
</evidence>
<reference evidence="15 16" key="1">
    <citation type="submission" date="2014-11" db="EMBL/GenBank/DDBJ databases">
        <title>Pan-genome of Gallibacterium spp.</title>
        <authorList>
            <person name="Kudirkiene E."/>
            <person name="Bojesen A.M."/>
        </authorList>
    </citation>
    <scope>NUCLEOTIDE SEQUENCE [LARGE SCALE GENOMIC DNA]</scope>
    <source>
        <strain evidence="15 16">18469/18</strain>
    </source>
</reference>
<evidence type="ECO:0000256" key="7">
    <source>
        <dbReference type="ARBA" id="ARBA00023004"/>
    </source>
</evidence>
<dbReference type="Gene3D" id="3.40.50.150">
    <property type="entry name" value="Vaccinia Virus protein VP39"/>
    <property type="match status" value="1"/>
</dbReference>
<dbReference type="PROSITE" id="PS01231">
    <property type="entry name" value="TRMA_2"/>
    <property type="match status" value="1"/>
</dbReference>
<dbReference type="CDD" id="cd02440">
    <property type="entry name" value="AdoMet_MTases"/>
    <property type="match status" value="1"/>
</dbReference>
<keyword evidence="4 11" id="KW-0808">Transferase</keyword>
<dbReference type="InterPro" id="IPR010280">
    <property type="entry name" value="U5_MeTrfase_fam"/>
</dbReference>
<dbReference type="GO" id="GO:0003723">
    <property type="term" value="F:RNA binding"/>
    <property type="evidence" value="ECO:0007669"/>
    <property type="project" value="InterPro"/>
</dbReference>
<evidence type="ECO:0000256" key="2">
    <source>
        <dbReference type="ARBA" id="ARBA00022552"/>
    </source>
</evidence>
<dbReference type="EMBL" id="JTJU01000020">
    <property type="protein sequence ID" value="OBX10941.1"/>
    <property type="molecule type" value="Genomic_DNA"/>
</dbReference>
<dbReference type="SUPFAM" id="SSF53335">
    <property type="entry name" value="S-adenosyl-L-methionine-dependent methyltransferases"/>
    <property type="match status" value="1"/>
</dbReference>
<comment type="function">
    <text evidence="10 11">Catalyzes the formation of 5-methyl-uridine at position 1939 (m5U1939) in 23S rRNA.</text>
</comment>
<dbReference type="AlphaFoldDB" id="A0AB36E3M8"/>
<organism evidence="15 16">
    <name type="scientific">Gallibacterium salpingitidis</name>
    <dbReference type="NCBI Taxonomy" id="505341"/>
    <lineage>
        <taxon>Bacteria</taxon>
        <taxon>Pseudomonadati</taxon>
        <taxon>Pseudomonadota</taxon>
        <taxon>Gammaproteobacteria</taxon>
        <taxon>Pasteurellales</taxon>
        <taxon>Pasteurellaceae</taxon>
        <taxon>Gallibacterium</taxon>
    </lineage>
</organism>
<comment type="caution">
    <text evidence="15">The sequence shown here is derived from an EMBL/GenBank/DDBJ whole genome shotgun (WGS) entry which is preliminary data.</text>
</comment>
<feature type="binding site" evidence="11 12">
    <location>
        <position position="271"/>
    </location>
    <ligand>
        <name>S-adenosyl-L-methionine</name>
        <dbReference type="ChEBI" id="CHEBI:59789"/>
    </ligand>
</feature>
<keyword evidence="2 11" id="KW-0698">rRNA processing</keyword>
<evidence type="ECO:0000313" key="16">
    <source>
        <dbReference type="Proteomes" id="UP000092527"/>
    </source>
</evidence>
<dbReference type="NCBIfam" id="TIGR00479">
    <property type="entry name" value="rumA"/>
    <property type="match status" value="1"/>
</dbReference>
<feature type="binding site" evidence="11">
    <location>
        <position position="348"/>
    </location>
    <ligand>
        <name>S-adenosyl-L-methionine</name>
        <dbReference type="ChEBI" id="CHEBI:59789"/>
    </ligand>
</feature>
<evidence type="ECO:0000259" key="14">
    <source>
        <dbReference type="PROSITE" id="PS50926"/>
    </source>
</evidence>
<dbReference type="PANTHER" id="PTHR11061:SF49">
    <property type="entry name" value="23S RRNA (URACIL(1939)-C(5))-METHYLTRANSFERASE RLMD"/>
    <property type="match status" value="1"/>
</dbReference>
<evidence type="ECO:0000256" key="6">
    <source>
        <dbReference type="ARBA" id="ARBA00022723"/>
    </source>
</evidence>
<keyword evidence="6 11" id="KW-0479">Metal-binding</keyword>
<dbReference type="PANTHER" id="PTHR11061">
    <property type="entry name" value="RNA M5U METHYLTRANSFERASE"/>
    <property type="match status" value="1"/>
</dbReference>